<dbReference type="Proteomes" id="UP000246464">
    <property type="component" value="Chromosome 9"/>
</dbReference>
<dbReference type="Pfam" id="PF00087">
    <property type="entry name" value="Toxin_TOLIP"/>
    <property type="match status" value="1"/>
</dbReference>
<organism evidence="7 8">
    <name type="scientific">Scophthalmus maximus</name>
    <name type="common">Turbot</name>
    <name type="synonym">Psetta maxima</name>
    <dbReference type="NCBI Taxonomy" id="52904"/>
    <lineage>
        <taxon>Eukaryota</taxon>
        <taxon>Metazoa</taxon>
        <taxon>Chordata</taxon>
        <taxon>Craniata</taxon>
        <taxon>Vertebrata</taxon>
        <taxon>Euteleostomi</taxon>
        <taxon>Actinopterygii</taxon>
        <taxon>Neopterygii</taxon>
        <taxon>Teleostei</taxon>
        <taxon>Neoteleostei</taxon>
        <taxon>Acanthomorphata</taxon>
        <taxon>Carangaria</taxon>
        <taxon>Pleuronectiformes</taxon>
        <taxon>Pleuronectoidei</taxon>
        <taxon>Scophthalmidae</taxon>
        <taxon>Scophthalmus</taxon>
    </lineage>
</organism>
<reference evidence="7 8" key="1">
    <citation type="submission" date="2017-12" db="EMBL/GenBank/DDBJ databases">
        <title>Integrating genomic resources of turbot (Scophthalmus maximus) in depth evaluation of genetic and physical mapping variation across individuals.</title>
        <authorList>
            <person name="Martinez P."/>
        </authorList>
    </citation>
    <scope>NUCLEOTIDE SEQUENCE [LARGE SCALE GENOMIC DNA]</scope>
</reference>
<dbReference type="InterPro" id="IPR035076">
    <property type="entry name" value="Toxin/TOLIP"/>
</dbReference>
<dbReference type="GO" id="GO:0005886">
    <property type="term" value="C:plasma membrane"/>
    <property type="evidence" value="ECO:0007669"/>
    <property type="project" value="UniProtKB-SubCell"/>
</dbReference>
<proteinExistence type="predicted"/>
<dbReference type="SUPFAM" id="SSF57302">
    <property type="entry name" value="Snake toxin-like"/>
    <property type="match status" value="1"/>
</dbReference>
<name>A0A2U9BTK6_SCOMX</name>
<keyword evidence="8" id="KW-1185">Reference proteome</keyword>
<feature type="domain" description="UPAR/Ly6" evidence="6">
    <location>
        <begin position="99"/>
        <end position="175"/>
    </location>
</feature>
<evidence type="ECO:0000256" key="3">
    <source>
        <dbReference type="ARBA" id="ARBA00022729"/>
    </source>
</evidence>
<evidence type="ECO:0000256" key="2">
    <source>
        <dbReference type="ARBA" id="ARBA00022475"/>
    </source>
</evidence>
<evidence type="ECO:0000256" key="1">
    <source>
        <dbReference type="ARBA" id="ARBA00004236"/>
    </source>
</evidence>
<accession>A0A2U9BTK6</accession>
<dbReference type="InterPro" id="IPR016054">
    <property type="entry name" value="LY6_UPA_recep-like"/>
</dbReference>
<dbReference type="AlphaFoldDB" id="A0A2U9BTK6"/>
<protein>
    <submittedName>
        <fullName evidence="7">Putative CD59 glycoprotein-like</fullName>
    </submittedName>
</protein>
<comment type="subcellular location">
    <subcellularLocation>
        <location evidence="1">Cell membrane</location>
    </subcellularLocation>
</comment>
<sequence length="185" mass="20857">MMFTPEQHLVVYLTFRPHLPPAQAIYSNPGRFDTFSTFCISFEQRPEMKLCVFLVFICVMLPAGKKDEHSVQTLMQYFQFIFLNFGKHLNSPLAVVYGLKCYTCWGDNPGSCNSVWDCPKSYDRCASTIVSQNMISKHCMRSDLCSNSYSVGVRCCAEDLCNGAKQTAVFVPLLLVPIAVSTLFT</sequence>
<evidence type="ECO:0000313" key="8">
    <source>
        <dbReference type="Proteomes" id="UP000246464"/>
    </source>
</evidence>
<dbReference type="Gene3D" id="2.10.60.10">
    <property type="entry name" value="CD59"/>
    <property type="match status" value="1"/>
</dbReference>
<dbReference type="EMBL" id="CP026251">
    <property type="protein sequence ID" value="AWP07371.1"/>
    <property type="molecule type" value="Genomic_DNA"/>
</dbReference>
<evidence type="ECO:0000256" key="5">
    <source>
        <dbReference type="ARBA" id="ARBA00023180"/>
    </source>
</evidence>
<keyword evidence="4" id="KW-0472">Membrane</keyword>
<dbReference type="SMART" id="SM00134">
    <property type="entry name" value="LU"/>
    <property type="match status" value="1"/>
</dbReference>
<keyword evidence="5" id="KW-0325">Glycoprotein</keyword>
<gene>
    <name evidence="7" type="ORF">SMAX5B_010326</name>
</gene>
<keyword evidence="3" id="KW-0732">Signal</keyword>
<evidence type="ECO:0000256" key="4">
    <source>
        <dbReference type="ARBA" id="ARBA00023136"/>
    </source>
</evidence>
<dbReference type="InterPro" id="IPR045860">
    <property type="entry name" value="Snake_toxin-like_sf"/>
</dbReference>
<keyword evidence="2" id="KW-1003">Cell membrane</keyword>
<evidence type="ECO:0000259" key="6">
    <source>
        <dbReference type="SMART" id="SM00134"/>
    </source>
</evidence>
<evidence type="ECO:0000313" key="7">
    <source>
        <dbReference type="EMBL" id="AWP07371.1"/>
    </source>
</evidence>